<dbReference type="Gene3D" id="3.40.630.30">
    <property type="match status" value="1"/>
</dbReference>
<name>A0A9D7XFN8_9BACT</name>
<accession>A0A9D7XFN8</accession>
<evidence type="ECO:0000313" key="3">
    <source>
        <dbReference type="Proteomes" id="UP000808349"/>
    </source>
</evidence>
<dbReference type="GO" id="GO:0016747">
    <property type="term" value="F:acyltransferase activity, transferring groups other than amino-acyl groups"/>
    <property type="evidence" value="ECO:0007669"/>
    <property type="project" value="InterPro"/>
</dbReference>
<protein>
    <submittedName>
        <fullName evidence="2">GNAT family N-acetyltransferase</fullName>
    </submittedName>
</protein>
<proteinExistence type="predicted"/>
<reference evidence="2 3" key="1">
    <citation type="submission" date="2020-10" db="EMBL/GenBank/DDBJ databases">
        <title>Connecting structure to function with the recovery of over 1000 high-quality activated sludge metagenome-assembled genomes encoding full-length rRNA genes using long-read sequencing.</title>
        <authorList>
            <person name="Singleton C.M."/>
            <person name="Petriglieri F."/>
            <person name="Kristensen J.M."/>
            <person name="Kirkegaard R.H."/>
            <person name="Michaelsen T.Y."/>
            <person name="Andersen M.H."/>
            <person name="Karst S.M."/>
            <person name="Dueholm M.S."/>
            <person name="Nielsen P.H."/>
            <person name="Albertsen M."/>
        </authorList>
    </citation>
    <scope>NUCLEOTIDE SEQUENCE [LARGE SCALE GENOMIC DNA]</scope>
    <source>
        <strain evidence="2">Ribe_18-Q3-R11-54_BAT3C.373</strain>
    </source>
</reference>
<dbReference type="InterPro" id="IPR000182">
    <property type="entry name" value="GNAT_dom"/>
</dbReference>
<dbReference type="PROSITE" id="PS51186">
    <property type="entry name" value="GNAT"/>
    <property type="match status" value="1"/>
</dbReference>
<dbReference type="Pfam" id="PF00583">
    <property type="entry name" value="Acetyltransf_1"/>
    <property type="match status" value="1"/>
</dbReference>
<sequence>MSNITYHRATQGDIQTLVNNRILFALELSGDQDENLVQFLREQMTSYFSNATADHSCISFIAQCDGKVAGIGSVHFRQMPGNFKNPSGKWGYIMNMYTIPEFRRKGICKHILNLLVAEGRKYGVTAFELHATEAGEKVYIQEGFIQHKEPTLRKILTS</sequence>
<dbReference type="EMBL" id="JADKFW010000004">
    <property type="protein sequence ID" value="MBK9716097.1"/>
    <property type="molecule type" value="Genomic_DNA"/>
</dbReference>
<dbReference type="InterPro" id="IPR016181">
    <property type="entry name" value="Acyl_CoA_acyltransferase"/>
</dbReference>
<dbReference type="AlphaFoldDB" id="A0A9D7XFN8"/>
<gene>
    <name evidence="2" type="ORF">IPO85_00960</name>
</gene>
<dbReference type="CDD" id="cd04301">
    <property type="entry name" value="NAT_SF"/>
    <property type="match status" value="1"/>
</dbReference>
<organism evidence="2 3">
    <name type="scientific">Candidatus Defluviibacterium haderslevense</name>
    <dbReference type="NCBI Taxonomy" id="2981993"/>
    <lineage>
        <taxon>Bacteria</taxon>
        <taxon>Pseudomonadati</taxon>
        <taxon>Bacteroidota</taxon>
        <taxon>Saprospiria</taxon>
        <taxon>Saprospirales</taxon>
        <taxon>Saprospiraceae</taxon>
        <taxon>Candidatus Defluviibacterium</taxon>
    </lineage>
</organism>
<dbReference type="Proteomes" id="UP000808349">
    <property type="component" value="Unassembled WGS sequence"/>
</dbReference>
<comment type="caution">
    <text evidence="2">The sequence shown here is derived from an EMBL/GenBank/DDBJ whole genome shotgun (WGS) entry which is preliminary data.</text>
</comment>
<dbReference type="SUPFAM" id="SSF55729">
    <property type="entry name" value="Acyl-CoA N-acyltransferases (Nat)"/>
    <property type="match status" value="1"/>
</dbReference>
<evidence type="ECO:0000259" key="1">
    <source>
        <dbReference type="PROSITE" id="PS51186"/>
    </source>
</evidence>
<feature type="domain" description="N-acetyltransferase" evidence="1">
    <location>
        <begin position="4"/>
        <end position="158"/>
    </location>
</feature>
<evidence type="ECO:0000313" key="2">
    <source>
        <dbReference type="EMBL" id="MBK9716097.1"/>
    </source>
</evidence>